<evidence type="ECO:0000256" key="4">
    <source>
        <dbReference type="ARBA" id="ARBA00022630"/>
    </source>
</evidence>
<dbReference type="GO" id="GO:0006747">
    <property type="term" value="P:FAD biosynthetic process"/>
    <property type="evidence" value="ECO:0007669"/>
    <property type="project" value="UniProtKB-UniPathway"/>
</dbReference>
<gene>
    <name evidence="13" type="ORF">SAMN05192534_109104</name>
</gene>
<dbReference type="EMBL" id="FNDK01000009">
    <property type="protein sequence ID" value="SDH69446.1"/>
    <property type="molecule type" value="Genomic_DNA"/>
</dbReference>
<keyword evidence="13" id="KW-0418">Kinase</keyword>
<proteinExistence type="inferred from homology"/>
<dbReference type="STRING" id="568899.SAMN05192534_109104"/>
<dbReference type="FunFam" id="3.40.50.620:FF:000021">
    <property type="entry name" value="Riboflavin biosynthesis protein"/>
    <property type="match status" value="1"/>
</dbReference>
<keyword evidence="4" id="KW-0285">Flavoprotein</keyword>
<organism evidence="13 14">
    <name type="scientific">Alteribacillus persepolensis</name>
    <dbReference type="NCBI Taxonomy" id="568899"/>
    <lineage>
        <taxon>Bacteria</taxon>
        <taxon>Bacillati</taxon>
        <taxon>Bacillota</taxon>
        <taxon>Bacilli</taxon>
        <taxon>Bacillales</taxon>
        <taxon>Bacillaceae</taxon>
        <taxon>Alteribacillus</taxon>
    </lineage>
</organism>
<dbReference type="NCBIfam" id="TIGR00125">
    <property type="entry name" value="cyt_tran_rel"/>
    <property type="match status" value="1"/>
</dbReference>
<evidence type="ECO:0000256" key="5">
    <source>
        <dbReference type="ARBA" id="ARBA00022643"/>
    </source>
</evidence>
<evidence type="ECO:0000256" key="11">
    <source>
        <dbReference type="ARBA" id="ARBA00049494"/>
    </source>
</evidence>
<dbReference type="EC" id="2.7.7.2" evidence="3"/>
<evidence type="ECO:0000256" key="1">
    <source>
        <dbReference type="ARBA" id="ARBA00004726"/>
    </source>
</evidence>
<keyword evidence="8" id="KW-0547">Nucleotide-binding</keyword>
<evidence type="ECO:0000256" key="10">
    <source>
        <dbReference type="ARBA" id="ARBA00022840"/>
    </source>
</evidence>
<dbReference type="InterPro" id="IPR023468">
    <property type="entry name" value="Riboflavin_kinase"/>
</dbReference>
<dbReference type="InterPro" id="IPR015864">
    <property type="entry name" value="FAD_synthase"/>
</dbReference>
<reference evidence="14" key="1">
    <citation type="submission" date="2016-10" db="EMBL/GenBank/DDBJ databases">
        <authorList>
            <person name="Varghese N."/>
            <person name="Submissions S."/>
        </authorList>
    </citation>
    <scope>NUCLEOTIDE SEQUENCE [LARGE SCALE GENOMIC DNA]</scope>
    <source>
        <strain evidence="14">DSM 21632</strain>
    </source>
</reference>
<evidence type="ECO:0000256" key="6">
    <source>
        <dbReference type="ARBA" id="ARBA00022679"/>
    </source>
</evidence>
<evidence type="ECO:0000259" key="12">
    <source>
        <dbReference type="Pfam" id="PF06574"/>
    </source>
</evidence>
<evidence type="ECO:0000313" key="14">
    <source>
        <dbReference type="Proteomes" id="UP000199163"/>
    </source>
</evidence>
<dbReference type="GO" id="GO:0008531">
    <property type="term" value="F:riboflavin kinase activity"/>
    <property type="evidence" value="ECO:0007669"/>
    <property type="project" value="TreeGrafter"/>
</dbReference>
<sequence length="293" mass="32997">METIQISNSSRHVKLAQAKPCVMALGFFDGVHIGHQQVIEEAKRVADEKKLPLCIMSFFPHPKEVLSNGRKTVPYLMPLSDKQRIFTQMGADTFYIIQFDSKFASLSPKEFVQHYLLDFKVELAVAGFDFTYGCRGEGNMDRMKDDSGGKITGIKVTKMECNGEKISSTLIRSLLFSGEVERISDYLGGSYQIEGKVTVNQACGDFYVHPYYLLPQSGVYDVTVSGKQMNTNLAAIVDDGDVKLIDTKGKKLPFNNDEVVRIHWNKRLPDSLYSQSDRAFHYQNHSVSNRVVV</sequence>
<dbReference type="OrthoDB" id="9803667at2"/>
<comment type="catalytic activity">
    <reaction evidence="11">
        <text>FMN + ATP + H(+) = FAD + diphosphate</text>
        <dbReference type="Rhea" id="RHEA:17237"/>
        <dbReference type="ChEBI" id="CHEBI:15378"/>
        <dbReference type="ChEBI" id="CHEBI:30616"/>
        <dbReference type="ChEBI" id="CHEBI:33019"/>
        <dbReference type="ChEBI" id="CHEBI:57692"/>
        <dbReference type="ChEBI" id="CHEBI:58210"/>
        <dbReference type="EC" id="2.7.7.2"/>
    </reaction>
</comment>
<accession>A0A1G8EHT8</accession>
<keyword evidence="7 13" id="KW-0548">Nucleotidyltransferase</keyword>
<dbReference type="RefSeq" id="WP_091273254.1">
    <property type="nucleotide sequence ID" value="NZ_FNDK01000009.1"/>
</dbReference>
<evidence type="ECO:0000256" key="8">
    <source>
        <dbReference type="ARBA" id="ARBA00022741"/>
    </source>
</evidence>
<dbReference type="GO" id="GO:0009231">
    <property type="term" value="P:riboflavin biosynthetic process"/>
    <property type="evidence" value="ECO:0007669"/>
    <property type="project" value="InterPro"/>
</dbReference>
<dbReference type="PANTHER" id="PTHR22749:SF6">
    <property type="entry name" value="RIBOFLAVIN KINASE"/>
    <property type="match status" value="1"/>
</dbReference>
<dbReference type="GO" id="GO:0009398">
    <property type="term" value="P:FMN biosynthetic process"/>
    <property type="evidence" value="ECO:0007669"/>
    <property type="project" value="TreeGrafter"/>
</dbReference>
<dbReference type="UniPathway" id="UPA00277">
    <property type="reaction ID" value="UER00407"/>
</dbReference>
<dbReference type="Pfam" id="PF06574">
    <property type="entry name" value="FAD_syn"/>
    <property type="match status" value="1"/>
</dbReference>
<evidence type="ECO:0000256" key="7">
    <source>
        <dbReference type="ARBA" id="ARBA00022695"/>
    </source>
</evidence>
<dbReference type="CDD" id="cd02064">
    <property type="entry name" value="FAD_synthetase_N"/>
    <property type="match status" value="1"/>
</dbReference>
<name>A0A1G8EHT8_9BACI</name>
<evidence type="ECO:0000256" key="3">
    <source>
        <dbReference type="ARBA" id="ARBA00012393"/>
    </source>
</evidence>
<keyword evidence="9" id="KW-0274">FAD</keyword>
<dbReference type="InterPro" id="IPR004821">
    <property type="entry name" value="Cyt_trans-like"/>
</dbReference>
<keyword evidence="6 13" id="KW-0808">Transferase</keyword>
<keyword evidence="5" id="KW-0288">FMN</keyword>
<dbReference type="GO" id="GO:0005524">
    <property type="term" value="F:ATP binding"/>
    <property type="evidence" value="ECO:0007669"/>
    <property type="project" value="UniProtKB-KW"/>
</dbReference>
<feature type="domain" description="FAD synthetase" evidence="12">
    <location>
        <begin position="17"/>
        <end position="169"/>
    </location>
</feature>
<dbReference type="GO" id="GO:0003919">
    <property type="term" value="F:FMN adenylyltransferase activity"/>
    <property type="evidence" value="ECO:0007669"/>
    <property type="project" value="UniProtKB-EC"/>
</dbReference>
<comment type="similarity">
    <text evidence="2">Belongs to the RibF family.</text>
</comment>
<dbReference type="AlphaFoldDB" id="A0A1G8EHT8"/>
<keyword evidence="10" id="KW-0067">ATP-binding</keyword>
<dbReference type="SUPFAM" id="SSF52374">
    <property type="entry name" value="Nucleotidylyl transferase"/>
    <property type="match status" value="1"/>
</dbReference>
<dbReference type="PANTHER" id="PTHR22749">
    <property type="entry name" value="RIBOFLAVIN KINASE/FMN ADENYLYLTRANSFERASE"/>
    <property type="match status" value="1"/>
</dbReference>
<keyword evidence="14" id="KW-1185">Reference proteome</keyword>
<evidence type="ECO:0000256" key="9">
    <source>
        <dbReference type="ARBA" id="ARBA00022827"/>
    </source>
</evidence>
<dbReference type="Gene3D" id="3.40.50.620">
    <property type="entry name" value="HUPs"/>
    <property type="match status" value="1"/>
</dbReference>
<evidence type="ECO:0000256" key="2">
    <source>
        <dbReference type="ARBA" id="ARBA00010214"/>
    </source>
</evidence>
<comment type="pathway">
    <text evidence="1">Cofactor biosynthesis; FAD biosynthesis; FAD from FMN: step 1/1.</text>
</comment>
<dbReference type="InterPro" id="IPR014729">
    <property type="entry name" value="Rossmann-like_a/b/a_fold"/>
</dbReference>
<evidence type="ECO:0000313" key="13">
    <source>
        <dbReference type="EMBL" id="SDH69446.1"/>
    </source>
</evidence>
<dbReference type="Proteomes" id="UP000199163">
    <property type="component" value="Unassembled WGS sequence"/>
</dbReference>
<protein>
    <recommendedName>
        <fullName evidence="3">FAD synthase</fullName>
        <ecNumber evidence="3">2.7.7.2</ecNumber>
    </recommendedName>
</protein>